<name>A0ABP8BT53_9ACTN</name>
<evidence type="ECO:0000256" key="1">
    <source>
        <dbReference type="SAM" id="MobiDB-lite"/>
    </source>
</evidence>
<dbReference type="EMBL" id="BAABAS010000003">
    <property type="protein sequence ID" value="GAA4225177.1"/>
    <property type="molecule type" value="Genomic_DNA"/>
</dbReference>
<gene>
    <name evidence="2" type="ORF">GCM10022254_06550</name>
</gene>
<feature type="compositionally biased region" description="Polar residues" evidence="1">
    <location>
        <begin position="324"/>
        <end position="340"/>
    </location>
</feature>
<sequence length="340" mass="35381">MGHELFGDNAFKTAIKNTPIAGQLTNGFEHLGQGDYASIGADIADLGVTGMFTYLDPLGALIGAGVGFLIDWIKPLHDMLTWVTGDADAIGDHRKQWQAAQKDLVKLADEMSSTLQTDLATWAGPASTAAKQRLDAFIEGTRDTANEIGNIEAILALSAALMDTAMSAIKDLISQFVEWLIITWLAAQAAAIPTLGASEAAAGAATAGEAAVATSRGARIMQKVMAIIRKLQAVLAKVMKALKDMKAKSFWKLTGKGGNTALGPGGIGRGLVESGREARTALGGRNGAPLPFKKAYDWHAPVAASGIKGAGGVAQGGEDDPSHVPTTEEITQKLNTRPGP</sequence>
<protein>
    <recommendedName>
        <fullName evidence="4">WXG100 family type VII secretion target</fullName>
    </recommendedName>
</protein>
<keyword evidence="3" id="KW-1185">Reference proteome</keyword>
<dbReference type="SUPFAM" id="SSF140453">
    <property type="entry name" value="EsxAB dimer-like"/>
    <property type="match status" value="1"/>
</dbReference>
<dbReference type="InterPro" id="IPR036689">
    <property type="entry name" value="ESAT-6-like_sf"/>
</dbReference>
<accession>A0ABP8BT53</accession>
<organism evidence="2 3">
    <name type="scientific">Actinomadura meridiana</name>
    <dbReference type="NCBI Taxonomy" id="559626"/>
    <lineage>
        <taxon>Bacteria</taxon>
        <taxon>Bacillati</taxon>
        <taxon>Actinomycetota</taxon>
        <taxon>Actinomycetes</taxon>
        <taxon>Streptosporangiales</taxon>
        <taxon>Thermomonosporaceae</taxon>
        <taxon>Actinomadura</taxon>
    </lineage>
</organism>
<proteinExistence type="predicted"/>
<evidence type="ECO:0000313" key="3">
    <source>
        <dbReference type="Proteomes" id="UP001501710"/>
    </source>
</evidence>
<feature type="region of interest" description="Disordered" evidence="1">
    <location>
        <begin position="309"/>
        <end position="340"/>
    </location>
</feature>
<reference evidence="3" key="1">
    <citation type="journal article" date="2019" name="Int. J. Syst. Evol. Microbiol.">
        <title>The Global Catalogue of Microorganisms (GCM) 10K type strain sequencing project: providing services to taxonomists for standard genome sequencing and annotation.</title>
        <authorList>
            <consortium name="The Broad Institute Genomics Platform"/>
            <consortium name="The Broad Institute Genome Sequencing Center for Infectious Disease"/>
            <person name="Wu L."/>
            <person name="Ma J."/>
        </authorList>
    </citation>
    <scope>NUCLEOTIDE SEQUENCE [LARGE SCALE GENOMIC DNA]</scope>
    <source>
        <strain evidence="3">JCM 17440</strain>
    </source>
</reference>
<dbReference type="RefSeq" id="WP_344889322.1">
    <property type="nucleotide sequence ID" value="NZ_BAABAS010000003.1"/>
</dbReference>
<evidence type="ECO:0008006" key="4">
    <source>
        <dbReference type="Google" id="ProtNLM"/>
    </source>
</evidence>
<evidence type="ECO:0000313" key="2">
    <source>
        <dbReference type="EMBL" id="GAA4225177.1"/>
    </source>
</evidence>
<comment type="caution">
    <text evidence="2">The sequence shown here is derived from an EMBL/GenBank/DDBJ whole genome shotgun (WGS) entry which is preliminary data.</text>
</comment>
<dbReference type="Proteomes" id="UP001501710">
    <property type="component" value="Unassembled WGS sequence"/>
</dbReference>